<feature type="transmembrane region" description="Helical" evidence="2">
    <location>
        <begin position="142"/>
        <end position="164"/>
    </location>
</feature>
<dbReference type="EMBL" id="MFKF01000216">
    <property type="protein sequence ID" value="OGG50003.1"/>
    <property type="molecule type" value="Genomic_DNA"/>
</dbReference>
<dbReference type="Pfam" id="PF00498">
    <property type="entry name" value="FHA"/>
    <property type="match status" value="1"/>
</dbReference>
<organism evidence="4 5">
    <name type="scientific">Handelsmanbacteria sp. (strain RIFCSPLOWO2_12_FULL_64_10)</name>
    <dbReference type="NCBI Taxonomy" id="1817868"/>
    <lineage>
        <taxon>Bacteria</taxon>
        <taxon>Candidatus Handelsmaniibacteriota</taxon>
    </lineage>
</organism>
<dbReference type="AlphaFoldDB" id="A0A1F6CL84"/>
<name>A0A1F6CL84_HANXR</name>
<dbReference type="SUPFAM" id="SSF49879">
    <property type="entry name" value="SMAD/FHA domain"/>
    <property type="match status" value="1"/>
</dbReference>
<dbReference type="Proteomes" id="UP000178606">
    <property type="component" value="Unassembled WGS sequence"/>
</dbReference>
<evidence type="ECO:0000259" key="3">
    <source>
        <dbReference type="PROSITE" id="PS50006"/>
    </source>
</evidence>
<keyword evidence="2" id="KW-1133">Transmembrane helix</keyword>
<dbReference type="SMART" id="SM00240">
    <property type="entry name" value="FHA"/>
    <property type="match status" value="1"/>
</dbReference>
<feature type="domain" description="FHA" evidence="3">
    <location>
        <begin position="21"/>
        <end position="74"/>
    </location>
</feature>
<reference evidence="4 5" key="1">
    <citation type="journal article" date="2016" name="Nat. Commun.">
        <title>Thousands of microbial genomes shed light on interconnected biogeochemical processes in an aquifer system.</title>
        <authorList>
            <person name="Anantharaman K."/>
            <person name="Brown C.T."/>
            <person name="Hug L.A."/>
            <person name="Sharon I."/>
            <person name="Castelle C.J."/>
            <person name="Probst A.J."/>
            <person name="Thomas B.C."/>
            <person name="Singh A."/>
            <person name="Wilkins M.J."/>
            <person name="Karaoz U."/>
            <person name="Brodie E.L."/>
            <person name="Williams K.H."/>
            <person name="Hubbard S.S."/>
            <person name="Banfield J.F."/>
        </authorList>
    </citation>
    <scope>NUCLEOTIDE SEQUENCE [LARGE SCALE GENOMIC DNA]</scope>
    <source>
        <strain evidence="5">RIFCSPLOWO2_12_FULL_64_10</strain>
    </source>
</reference>
<dbReference type="PROSITE" id="PS50006">
    <property type="entry name" value="FHA_DOMAIN"/>
    <property type="match status" value="1"/>
</dbReference>
<dbReference type="PANTHER" id="PTHR23308">
    <property type="entry name" value="NUCLEAR INHIBITOR OF PROTEIN PHOSPHATASE-1"/>
    <property type="match status" value="1"/>
</dbReference>
<gene>
    <name evidence="4" type="ORF">A3F84_02235</name>
</gene>
<dbReference type="InterPro" id="IPR050923">
    <property type="entry name" value="Cell_Proc_Reg/RNA_Proc"/>
</dbReference>
<accession>A0A1F6CL84</accession>
<keyword evidence="2" id="KW-0812">Transmembrane</keyword>
<evidence type="ECO:0000313" key="4">
    <source>
        <dbReference type="EMBL" id="OGG50003.1"/>
    </source>
</evidence>
<sequence length="170" mass="18244">MARIIQRGPSGAQEHLFDGPIRIGRDKNLTISLDDKKCSREHTYFYVVDQDGCKTYWVRDLGSRNGTFVNDQKLSAPAALNPGDVVRVGGTDFVFQADAGEAVAAPAPRRPSSATRQPRVSRHADPIKSAPEASAGGAVARLLFLLVVFAVAAIGAKIFAGRYIDSLFAS</sequence>
<dbReference type="InterPro" id="IPR008984">
    <property type="entry name" value="SMAD_FHA_dom_sf"/>
</dbReference>
<keyword evidence="2" id="KW-0472">Membrane</keyword>
<dbReference type="CDD" id="cd00060">
    <property type="entry name" value="FHA"/>
    <property type="match status" value="1"/>
</dbReference>
<evidence type="ECO:0000313" key="5">
    <source>
        <dbReference type="Proteomes" id="UP000178606"/>
    </source>
</evidence>
<proteinExistence type="predicted"/>
<dbReference type="Gene3D" id="2.60.200.20">
    <property type="match status" value="1"/>
</dbReference>
<protein>
    <recommendedName>
        <fullName evidence="3">FHA domain-containing protein</fullName>
    </recommendedName>
</protein>
<evidence type="ECO:0000256" key="2">
    <source>
        <dbReference type="SAM" id="Phobius"/>
    </source>
</evidence>
<comment type="caution">
    <text evidence="4">The sequence shown here is derived from an EMBL/GenBank/DDBJ whole genome shotgun (WGS) entry which is preliminary data.</text>
</comment>
<feature type="compositionally biased region" description="Low complexity" evidence="1">
    <location>
        <begin position="105"/>
        <end position="118"/>
    </location>
</feature>
<dbReference type="InterPro" id="IPR000253">
    <property type="entry name" value="FHA_dom"/>
</dbReference>
<evidence type="ECO:0000256" key="1">
    <source>
        <dbReference type="SAM" id="MobiDB-lite"/>
    </source>
</evidence>
<feature type="region of interest" description="Disordered" evidence="1">
    <location>
        <begin position="105"/>
        <end position="131"/>
    </location>
</feature>